<proteinExistence type="predicted"/>
<dbReference type="Proteomes" id="UP001054902">
    <property type="component" value="Unassembled WGS sequence"/>
</dbReference>
<protein>
    <recommendedName>
        <fullName evidence="3">Leucine-rich repeat domain-containing protein</fullName>
    </recommendedName>
</protein>
<keyword evidence="2" id="KW-1185">Reference proteome</keyword>
<organism evidence="1 2">
    <name type="scientific">Chaetoceros tenuissimus</name>
    <dbReference type="NCBI Taxonomy" id="426638"/>
    <lineage>
        <taxon>Eukaryota</taxon>
        <taxon>Sar</taxon>
        <taxon>Stramenopiles</taxon>
        <taxon>Ochrophyta</taxon>
        <taxon>Bacillariophyta</taxon>
        <taxon>Coscinodiscophyceae</taxon>
        <taxon>Chaetocerotophycidae</taxon>
        <taxon>Chaetocerotales</taxon>
        <taxon>Chaetocerotaceae</taxon>
        <taxon>Chaetoceros</taxon>
    </lineage>
</organism>
<name>A0AAD3GYN4_9STRA</name>
<dbReference type="Gene3D" id="3.80.10.10">
    <property type="entry name" value="Ribonuclease Inhibitor"/>
    <property type="match status" value="1"/>
</dbReference>
<dbReference type="InterPro" id="IPR026906">
    <property type="entry name" value="LRR_5"/>
</dbReference>
<gene>
    <name evidence="1" type="ORF">CTEN210_00263</name>
</gene>
<sequence>MRVATVDGPRELYNMELEHEWLGNRGHVLDAKNNKRMEVESLNVSDRCKKYIKERLSWQQVIVVDGVEEIPRETFSWCLELKRVIFADTVIRIGKFAFCNCENLVVYIKWSIILEVIGQSAFRHCNLSSVFIPPTCEQIDGNVFAYNRKLSILHVPQDAQLGRCVFAATTIAKSSPLHVDRNGWYSYSESNDMNEWLRSMNDDDQFNLHRACSSFQPMKQVIYAIILRKGLKAFCEVNCAGITPSKYLGENPYTDLTEKEIIHDYLMKMIGEVE</sequence>
<comment type="caution">
    <text evidence="1">The sequence shown here is derived from an EMBL/GenBank/DDBJ whole genome shotgun (WGS) entry which is preliminary data.</text>
</comment>
<dbReference type="InterPro" id="IPR032675">
    <property type="entry name" value="LRR_dom_sf"/>
</dbReference>
<dbReference type="Pfam" id="PF13306">
    <property type="entry name" value="LRR_5"/>
    <property type="match status" value="1"/>
</dbReference>
<dbReference type="EMBL" id="BLLK01000019">
    <property type="protein sequence ID" value="GFH43790.1"/>
    <property type="molecule type" value="Genomic_DNA"/>
</dbReference>
<reference evidence="1 2" key="1">
    <citation type="journal article" date="2021" name="Sci. Rep.">
        <title>The genome of the diatom Chaetoceros tenuissimus carries an ancient integrated fragment of an extant virus.</title>
        <authorList>
            <person name="Hongo Y."/>
            <person name="Kimura K."/>
            <person name="Takaki Y."/>
            <person name="Yoshida Y."/>
            <person name="Baba S."/>
            <person name="Kobayashi G."/>
            <person name="Nagasaki K."/>
            <person name="Hano T."/>
            <person name="Tomaru Y."/>
        </authorList>
    </citation>
    <scope>NUCLEOTIDE SEQUENCE [LARGE SCALE GENOMIC DNA]</scope>
    <source>
        <strain evidence="1 2">NIES-3715</strain>
    </source>
</reference>
<accession>A0AAD3GYN4</accession>
<evidence type="ECO:0000313" key="2">
    <source>
        <dbReference type="Proteomes" id="UP001054902"/>
    </source>
</evidence>
<evidence type="ECO:0008006" key="3">
    <source>
        <dbReference type="Google" id="ProtNLM"/>
    </source>
</evidence>
<evidence type="ECO:0000313" key="1">
    <source>
        <dbReference type="EMBL" id="GFH43790.1"/>
    </source>
</evidence>
<dbReference type="AlphaFoldDB" id="A0AAD3GYN4"/>